<keyword evidence="1" id="KW-0175">Coiled coil</keyword>
<evidence type="ECO:0008006" key="4">
    <source>
        <dbReference type="Google" id="ProtNLM"/>
    </source>
</evidence>
<reference evidence="2" key="1">
    <citation type="submission" date="2021-03" db="EMBL/GenBank/DDBJ databases">
        <title>Acanthopleuribacteraceae sp. M133.</title>
        <authorList>
            <person name="Wang G."/>
        </authorList>
    </citation>
    <scope>NUCLEOTIDE SEQUENCE</scope>
    <source>
        <strain evidence="2">M133</strain>
    </source>
</reference>
<organism evidence="2 3">
    <name type="scientific">Sulfidibacter corallicola</name>
    <dbReference type="NCBI Taxonomy" id="2818388"/>
    <lineage>
        <taxon>Bacteria</taxon>
        <taxon>Pseudomonadati</taxon>
        <taxon>Acidobacteriota</taxon>
        <taxon>Holophagae</taxon>
        <taxon>Acanthopleuribacterales</taxon>
        <taxon>Acanthopleuribacteraceae</taxon>
        <taxon>Sulfidibacter</taxon>
    </lineage>
</organism>
<evidence type="ECO:0000256" key="1">
    <source>
        <dbReference type="SAM" id="Coils"/>
    </source>
</evidence>
<gene>
    <name evidence="2" type="ORF">J3U87_12750</name>
</gene>
<dbReference type="RefSeq" id="WP_237383419.1">
    <property type="nucleotide sequence ID" value="NZ_CP071793.1"/>
</dbReference>
<dbReference type="AlphaFoldDB" id="A0A8A4TVD0"/>
<proteinExistence type="predicted"/>
<sequence>MRAALKALRDYQDVLVRIAELDRLLSFVPAEIVEMEKEWKAVQERVQELKEKRETKEAEIKEREIKLAEATEKSQKFEKDLHEVTNSKEYHAVLKEIDVAKKQIHTLEEEISERRNDIKEIDGNIEELTTLEKESGEKHGTAMAKHQEAMIENKEEKGEKELVKDKLAQDVPVDLRRKFERIAARRNGVGLALCVSSVCQACHVRVRQNIVDQLRRFNRVITCDSCKRILYFADTE</sequence>
<keyword evidence="3" id="KW-1185">Reference proteome</keyword>
<dbReference type="KEGG" id="scor:J3U87_12750"/>
<feature type="coiled-coil region" evidence="1">
    <location>
        <begin position="32"/>
        <end position="124"/>
    </location>
</feature>
<evidence type="ECO:0000313" key="3">
    <source>
        <dbReference type="Proteomes" id="UP000663929"/>
    </source>
</evidence>
<dbReference type="EMBL" id="CP071793">
    <property type="protein sequence ID" value="QTD53317.1"/>
    <property type="molecule type" value="Genomic_DNA"/>
</dbReference>
<name>A0A8A4TVD0_SULCO</name>
<protein>
    <recommendedName>
        <fullName evidence="4">C4-type zinc ribbon domain-containing protein</fullName>
    </recommendedName>
</protein>
<accession>A0A8A4TVD0</accession>
<evidence type="ECO:0000313" key="2">
    <source>
        <dbReference type="EMBL" id="QTD53317.1"/>
    </source>
</evidence>
<dbReference type="Gene3D" id="1.10.287.1490">
    <property type="match status" value="1"/>
</dbReference>
<dbReference type="Proteomes" id="UP000663929">
    <property type="component" value="Chromosome"/>
</dbReference>